<feature type="compositionally biased region" description="Low complexity" evidence="1">
    <location>
        <begin position="171"/>
        <end position="192"/>
    </location>
</feature>
<keyword evidence="3" id="KW-1185">Reference proteome</keyword>
<dbReference type="RefSeq" id="WP_281533695.1">
    <property type="nucleotide sequence ID" value="NZ_CP075584.1"/>
</dbReference>
<feature type="region of interest" description="Disordered" evidence="1">
    <location>
        <begin position="221"/>
        <end position="255"/>
    </location>
</feature>
<dbReference type="Proteomes" id="UP001212421">
    <property type="component" value="Chromosome"/>
</dbReference>
<feature type="region of interest" description="Disordered" evidence="1">
    <location>
        <begin position="1"/>
        <end position="29"/>
    </location>
</feature>
<feature type="compositionally biased region" description="Low complexity" evidence="1">
    <location>
        <begin position="9"/>
        <end position="19"/>
    </location>
</feature>
<proteinExistence type="predicted"/>
<accession>A0ABY7N9K5</accession>
<reference evidence="2 3" key="1">
    <citation type="submission" date="2021-05" db="EMBL/GenBank/DDBJ databases">
        <authorList>
            <person name="Kumar R."/>
            <person name="Kumar A."/>
            <person name="Mukhia S."/>
        </authorList>
    </citation>
    <scope>NUCLEOTIDE SEQUENCE [LARGE SCALE GENOMIC DNA]</scope>
    <source>
        <strain evidence="2 3">ERMR7:08</strain>
    </source>
</reference>
<feature type="region of interest" description="Disordered" evidence="1">
    <location>
        <begin position="165"/>
        <end position="207"/>
    </location>
</feature>
<sequence length="255" mass="25558">MTPRPRRLSTAAVTSAAAVNAPTMRERTRSPAKIQATVRKKIAATATSVTPTRSSRICTLDRFGGSEGSRGAGAGRGGSCRGGVWLGRDWRGGVDSAVVVWEGVGVSCLGGTGTDVAVEGQASIGTTRGVVTGGWGSQDRGGAGAGVVGVRCTCCAAARARAASKRRRPISATRRSSSVAASVDTARSSAATGCRRSSPHAGHPYGASGVWQAGHRVVSVRSRSAPGQSTVPAYCANGSGAAESPPAGSDIVAPR</sequence>
<feature type="compositionally biased region" description="Polar residues" evidence="1">
    <location>
        <begin position="221"/>
        <end position="231"/>
    </location>
</feature>
<protein>
    <submittedName>
        <fullName evidence="2">Uncharacterized protein</fullName>
    </submittedName>
</protein>
<evidence type="ECO:0000313" key="3">
    <source>
        <dbReference type="Proteomes" id="UP001212421"/>
    </source>
</evidence>
<evidence type="ECO:0000313" key="2">
    <source>
        <dbReference type="EMBL" id="WBM79172.1"/>
    </source>
</evidence>
<name>A0ABY7N9K5_9MICO</name>
<gene>
    <name evidence="2" type="ORF">KIV56_11890</name>
</gene>
<evidence type="ECO:0000256" key="1">
    <source>
        <dbReference type="SAM" id="MobiDB-lite"/>
    </source>
</evidence>
<organism evidence="2 3">
    <name type="scientific">Cryobacterium breve</name>
    <dbReference type="NCBI Taxonomy" id="1259258"/>
    <lineage>
        <taxon>Bacteria</taxon>
        <taxon>Bacillati</taxon>
        <taxon>Actinomycetota</taxon>
        <taxon>Actinomycetes</taxon>
        <taxon>Micrococcales</taxon>
        <taxon>Microbacteriaceae</taxon>
        <taxon>Cryobacterium</taxon>
    </lineage>
</organism>
<dbReference type="EMBL" id="CP075584">
    <property type="protein sequence ID" value="WBM79172.1"/>
    <property type="molecule type" value="Genomic_DNA"/>
</dbReference>